<dbReference type="Proteomes" id="UP000198519">
    <property type="component" value="Unassembled WGS sequence"/>
</dbReference>
<reference evidence="2" key="1">
    <citation type="submission" date="2016-10" db="EMBL/GenBank/DDBJ databases">
        <authorList>
            <person name="Varghese N."/>
            <person name="Submissions S."/>
        </authorList>
    </citation>
    <scope>NUCLEOTIDE SEQUENCE [LARGE SCALE GENOMIC DNA]</scope>
    <source>
        <strain evidence="2">CGMCC 1.7061</strain>
    </source>
</reference>
<accession>A0A1I4P416</accession>
<sequence length="267" mass="30461">MSDLQDLIDDFDFITEIAYDLSQQFDGVQTEDRKRKVSTYYLAKVVPECISLLKVLPGSRFTKVEDIFDFPSFCSISRSLIEASNLHWYYCVESIDSESTDFRFSLYDYHDYKSTIQIGNFIGADENDLGILKKSCEDLRVRIKEHPKFSALLPEVQRQILKGRKCSDLNQTEICEHRGIDINTFNGVYKLLSTNTHSTPSAVSTIVHTRIKGSGLQHAFACLVLSYVASFVAHMVKTIGELWELEFAKEKSAEIIYLFAENLSEST</sequence>
<name>A0A1I4P416_9GAMM</name>
<keyword evidence="2" id="KW-1185">Reference proteome</keyword>
<evidence type="ECO:0000313" key="2">
    <source>
        <dbReference type="Proteomes" id="UP000198519"/>
    </source>
</evidence>
<evidence type="ECO:0000313" key="1">
    <source>
        <dbReference type="EMBL" id="SFM22518.1"/>
    </source>
</evidence>
<dbReference type="STRING" id="488535.SAMN04487963_1796"/>
<organism evidence="1 2">
    <name type="scientific">Marinobacter zhejiangensis</name>
    <dbReference type="NCBI Taxonomy" id="488535"/>
    <lineage>
        <taxon>Bacteria</taxon>
        <taxon>Pseudomonadati</taxon>
        <taxon>Pseudomonadota</taxon>
        <taxon>Gammaproteobacteria</taxon>
        <taxon>Pseudomonadales</taxon>
        <taxon>Marinobacteraceae</taxon>
        <taxon>Marinobacter</taxon>
    </lineage>
</organism>
<gene>
    <name evidence="1" type="ORF">SAMN04487963_1796</name>
</gene>
<dbReference type="AlphaFoldDB" id="A0A1I4P416"/>
<protein>
    <submittedName>
        <fullName evidence="1">Uncharacterized protein</fullName>
    </submittedName>
</protein>
<dbReference type="EMBL" id="FOUE01000002">
    <property type="protein sequence ID" value="SFM22518.1"/>
    <property type="molecule type" value="Genomic_DNA"/>
</dbReference>
<dbReference type="RefSeq" id="WP_139214347.1">
    <property type="nucleotide sequence ID" value="NZ_FOUE01000002.1"/>
</dbReference>
<dbReference type="OrthoDB" id="6398339at2"/>
<proteinExistence type="predicted"/>